<evidence type="ECO:0000313" key="4">
    <source>
        <dbReference type="EMBL" id="JAP57300.1"/>
    </source>
</evidence>
<feature type="coiled-coil region" evidence="3">
    <location>
        <begin position="112"/>
        <end position="146"/>
    </location>
</feature>
<evidence type="ECO:0000313" key="6">
    <source>
        <dbReference type="Proteomes" id="UP000275846"/>
    </source>
</evidence>
<reference evidence="5 6" key="3">
    <citation type="submission" date="2018-11" db="EMBL/GenBank/DDBJ databases">
        <authorList>
            <consortium name="Pathogen Informatics"/>
        </authorList>
    </citation>
    <scope>NUCLEOTIDE SEQUENCE [LARGE SCALE GENOMIC DNA]</scope>
    <source>
        <strain evidence="5 6">NST_G2</strain>
    </source>
</reference>
<organism evidence="4">
    <name type="scientific">Schistocephalus solidus</name>
    <name type="common">Tapeworm</name>
    <dbReference type="NCBI Taxonomy" id="70667"/>
    <lineage>
        <taxon>Eukaryota</taxon>
        <taxon>Metazoa</taxon>
        <taxon>Spiralia</taxon>
        <taxon>Lophotrochozoa</taxon>
        <taxon>Platyhelminthes</taxon>
        <taxon>Cestoda</taxon>
        <taxon>Eucestoda</taxon>
        <taxon>Diphyllobothriidea</taxon>
        <taxon>Diphyllobothriidae</taxon>
        <taxon>Schistocephalus</taxon>
    </lineage>
</organism>
<comment type="similarity">
    <text evidence="1">Belongs to the OPA3 family.</text>
</comment>
<dbReference type="Proteomes" id="UP000275846">
    <property type="component" value="Unassembled WGS sequence"/>
</dbReference>
<evidence type="ECO:0000256" key="1">
    <source>
        <dbReference type="ARBA" id="ARBA00007584"/>
    </source>
</evidence>
<dbReference type="InterPro" id="IPR010754">
    <property type="entry name" value="OPA3-like"/>
</dbReference>
<dbReference type="GO" id="GO:0019216">
    <property type="term" value="P:regulation of lipid metabolic process"/>
    <property type="evidence" value="ECO:0007669"/>
    <property type="project" value="TreeGrafter"/>
</dbReference>
<dbReference type="WBParaSite" id="SSLN_0001147401-mRNA-1">
    <property type="protein sequence ID" value="SSLN_0001147401-mRNA-1"/>
    <property type="gene ID" value="SSLN_0001147401"/>
</dbReference>
<dbReference type="EMBL" id="GEEE01005925">
    <property type="protein sequence ID" value="JAP57300.1"/>
    <property type="molecule type" value="Transcribed_RNA"/>
</dbReference>
<accession>A0A0X3Q1G6</accession>
<dbReference type="AlphaFoldDB" id="A0A0X3Q1G6"/>
<dbReference type="GO" id="GO:0005739">
    <property type="term" value="C:mitochondrion"/>
    <property type="evidence" value="ECO:0007669"/>
    <property type="project" value="TreeGrafter"/>
</dbReference>
<dbReference type="Pfam" id="PF07047">
    <property type="entry name" value="OPA3"/>
    <property type="match status" value="1"/>
</dbReference>
<keyword evidence="2 3" id="KW-0175">Coiled coil</keyword>
<evidence type="ECO:0000313" key="5">
    <source>
        <dbReference type="EMBL" id="VDL97434.1"/>
    </source>
</evidence>
<evidence type="ECO:0000313" key="7">
    <source>
        <dbReference type="WBParaSite" id="SSLN_0001147401-mRNA-1"/>
    </source>
</evidence>
<dbReference type="EMBL" id="UYSU01036263">
    <property type="protein sequence ID" value="VDL97434.1"/>
    <property type="molecule type" value="Genomic_DNA"/>
</dbReference>
<dbReference type="PANTHER" id="PTHR12499:SF0">
    <property type="entry name" value="OPTIC ATROPHY 3 PROTEIN"/>
    <property type="match status" value="1"/>
</dbReference>
<proteinExistence type="inferred from homology"/>
<protein>
    <submittedName>
        <fullName evidence="4 7">Optic atrophy 3 protein homolog</fullName>
    </submittedName>
</protein>
<dbReference type="OrthoDB" id="2129069at2759"/>
<reference evidence="7" key="2">
    <citation type="submission" date="2016-06" db="UniProtKB">
        <authorList>
            <consortium name="WormBaseParasite"/>
        </authorList>
    </citation>
    <scope>IDENTIFICATION</scope>
</reference>
<sequence>MVGIFPVFKLGILAAKQVSRPIVNSLKRRAKSNAFLHRYICTPPGQLYHLWDTRLKLMLLGLEKPKTVQKLSDDAAADIGAEILGEFIMFTIGTVLLALEYRRQSKNEAEKEKRLQNRLSGLRSSIDELERQMQFHEQKLVEINKHLAHR</sequence>
<evidence type="ECO:0000256" key="3">
    <source>
        <dbReference type="SAM" id="Coils"/>
    </source>
</evidence>
<keyword evidence="6" id="KW-1185">Reference proteome</keyword>
<reference evidence="4" key="1">
    <citation type="submission" date="2016-01" db="EMBL/GenBank/DDBJ databases">
        <title>Reference transcriptome for the parasite Schistocephalus solidus: insights into the molecular evolution of parasitism.</title>
        <authorList>
            <person name="Hebert F.O."/>
            <person name="Grambauer S."/>
            <person name="Barber I."/>
            <person name="Landry C.R."/>
            <person name="Aubin-Horth N."/>
        </authorList>
    </citation>
    <scope>NUCLEOTIDE SEQUENCE</scope>
</reference>
<dbReference type="PANTHER" id="PTHR12499">
    <property type="entry name" value="OPTIC ATROPHY 3 PROTEIN OPA3"/>
    <property type="match status" value="1"/>
</dbReference>
<dbReference type="STRING" id="70667.A0A0X3Q1G6"/>
<gene>
    <name evidence="4" type="primary">OPA3</name>
    <name evidence="5" type="ORF">SSLN_LOCUS11049</name>
    <name evidence="4" type="ORF">TR131107</name>
</gene>
<name>A0A0X3Q1G6_SCHSO</name>
<evidence type="ECO:0000256" key="2">
    <source>
        <dbReference type="ARBA" id="ARBA00023054"/>
    </source>
</evidence>